<accession>A0A1Z1MUA7</accession>
<name>A0A1Z1MUA7_9FLOR</name>
<dbReference type="AlphaFoldDB" id="A0A1Z1MUA7"/>
<keyword evidence="2" id="KW-0150">Chloroplast</keyword>
<proteinExistence type="predicted"/>
<evidence type="ECO:0000256" key="1">
    <source>
        <dbReference type="SAM" id="Phobius"/>
    </source>
</evidence>
<keyword evidence="1" id="KW-0472">Membrane</keyword>
<keyword evidence="1" id="KW-0812">Transmembrane</keyword>
<protein>
    <submittedName>
        <fullName evidence="2">Uncharacterized protein</fullName>
    </submittedName>
</protein>
<keyword evidence="2" id="KW-0934">Plastid</keyword>
<reference evidence="2" key="1">
    <citation type="journal article" date="2017" name="J. Phycol.">
        <title>Analysis of chloroplast genomes and a supermatrix inform reclassification of the Rhodomelaceae (Rhodophyta).</title>
        <authorList>
            <person name="Diaz-Tapia P."/>
            <person name="Maggs C.A."/>
            <person name="West J.A."/>
            <person name="Verbruggen H."/>
        </authorList>
    </citation>
    <scope>NUCLEOTIDE SEQUENCE</scope>
    <source>
        <strain evidence="2">PD1825</strain>
    </source>
</reference>
<dbReference type="RefSeq" id="YP_009399871.1">
    <property type="nucleotide sequence ID" value="NC_035299.1"/>
</dbReference>
<organism evidence="2">
    <name type="scientific">Tolypiocladia glomerulata</name>
    <dbReference type="NCBI Taxonomy" id="860646"/>
    <lineage>
        <taxon>Eukaryota</taxon>
        <taxon>Rhodophyta</taxon>
        <taxon>Florideophyceae</taxon>
        <taxon>Rhodymeniophycidae</taxon>
        <taxon>Ceramiales</taxon>
        <taxon>Rhodomelaceae</taxon>
        <taxon>Polysiphonioideae</taxon>
        <taxon>Tolypiocladia</taxon>
    </lineage>
</organism>
<evidence type="ECO:0000313" key="2">
    <source>
        <dbReference type="EMBL" id="ARW69690.1"/>
    </source>
</evidence>
<feature type="transmembrane region" description="Helical" evidence="1">
    <location>
        <begin position="6"/>
        <end position="31"/>
    </location>
</feature>
<gene>
    <name evidence="2" type="primary">orf35</name>
</gene>
<geneLocation type="chloroplast" evidence="2"/>
<dbReference type="EMBL" id="MF101467">
    <property type="protein sequence ID" value="ARW69690.1"/>
    <property type="molecule type" value="Genomic_DNA"/>
</dbReference>
<dbReference type="GeneID" id="33362406"/>
<sequence>MSNFLVTHWIFDFLIGLHSFLLELVILFHVYTQFC</sequence>
<keyword evidence="1" id="KW-1133">Transmembrane helix</keyword>